<protein>
    <submittedName>
        <fullName evidence="5">RDD family protein</fullName>
    </submittedName>
</protein>
<keyword evidence="6" id="KW-1185">Reference proteome</keyword>
<accession>A0A110B2W1</accession>
<name>A0A110B2W1_9SPHI</name>
<dbReference type="GO" id="GO:0016020">
    <property type="term" value="C:membrane"/>
    <property type="evidence" value="ECO:0007669"/>
    <property type="project" value="UniProtKB-SubCell"/>
</dbReference>
<keyword evidence="3" id="KW-1133">Transmembrane helix</keyword>
<evidence type="ECO:0000256" key="1">
    <source>
        <dbReference type="ARBA" id="ARBA00004141"/>
    </source>
</evidence>
<sequence>MIFHKVEYKRYVKLRIFATLIDYSIYLTIFFLYCYVFGVKNPDGAMEVNGLPALPLFIFWFLYFPGTEAINQATPGHDICKLIVVRTNGDKISFWDAFKRRVVDPIDIMFYGIPALICICNTPKFQRLGDLLADTVVVKKSDIIETEVTF</sequence>
<proteinExistence type="predicted"/>
<reference evidence="5 6" key="1">
    <citation type="submission" date="2015-12" db="EMBL/GenBank/DDBJ databases">
        <title>Genome sequence of Mucilaginibacter gotjawali.</title>
        <authorList>
            <person name="Lee J.S."/>
            <person name="Lee K.C."/>
            <person name="Kim K.K."/>
            <person name="Lee B.W."/>
        </authorList>
    </citation>
    <scope>NUCLEOTIDE SEQUENCE [LARGE SCALE GENOMIC DNA]</scope>
    <source>
        <strain evidence="5 6">SA3-7</strain>
    </source>
</reference>
<gene>
    <name evidence="5" type="ORF">MgSA37_00441</name>
</gene>
<dbReference type="PANTHER" id="PTHR38480:SF1">
    <property type="entry name" value="SLR0254 PROTEIN"/>
    <property type="match status" value="1"/>
</dbReference>
<keyword evidence="2" id="KW-0812">Transmembrane</keyword>
<organism evidence="5 6">
    <name type="scientific">Mucilaginibacter gotjawali</name>
    <dbReference type="NCBI Taxonomy" id="1550579"/>
    <lineage>
        <taxon>Bacteria</taxon>
        <taxon>Pseudomonadati</taxon>
        <taxon>Bacteroidota</taxon>
        <taxon>Sphingobacteriia</taxon>
        <taxon>Sphingobacteriales</taxon>
        <taxon>Sphingobacteriaceae</taxon>
        <taxon>Mucilaginibacter</taxon>
    </lineage>
</organism>
<dbReference type="EMBL" id="AP017313">
    <property type="protein sequence ID" value="BAU52286.1"/>
    <property type="molecule type" value="Genomic_DNA"/>
</dbReference>
<dbReference type="Pfam" id="PF06271">
    <property type="entry name" value="RDD"/>
    <property type="match status" value="1"/>
</dbReference>
<evidence type="ECO:0000256" key="2">
    <source>
        <dbReference type="ARBA" id="ARBA00022692"/>
    </source>
</evidence>
<dbReference type="RefSeq" id="WP_096349629.1">
    <property type="nucleotide sequence ID" value="NZ_AP017313.1"/>
</dbReference>
<dbReference type="InterPro" id="IPR010432">
    <property type="entry name" value="RDD"/>
</dbReference>
<dbReference type="AlphaFoldDB" id="A0A110B2W1"/>
<evidence type="ECO:0000256" key="4">
    <source>
        <dbReference type="ARBA" id="ARBA00023136"/>
    </source>
</evidence>
<evidence type="ECO:0000313" key="6">
    <source>
        <dbReference type="Proteomes" id="UP000218263"/>
    </source>
</evidence>
<dbReference type="OrthoDB" id="200257at2"/>
<dbReference type="Proteomes" id="UP000218263">
    <property type="component" value="Chromosome"/>
</dbReference>
<comment type="subcellular location">
    <subcellularLocation>
        <location evidence="1">Membrane</location>
        <topology evidence="1">Multi-pass membrane protein</topology>
    </subcellularLocation>
</comment>
<dbReference type="KEGG" id="mgot:MgSA37_00441"/>
<dbReference type="PANTHER" id="PTHR38480">
    <property type="entry name" value="SLR0254 PROTEIN"/>
    <property type="match status" value="1"/>
</dbReference>
<evidence type="ECO:0000313" key="5">
    <source>
        <dbReference type="EMBL" id="BAU52286.1"/>
    </source>
</evidence>
<keyword evidence="4" id="KW-0472">Membrane</keyword>
<evidence type="ECO:0000256" key="3">
    <source>
        <dbReference type="ARBA" id="ARBA00022989"/>
    </source>
</evidence>